<dbReference type="eggNOG" id="KOG0637">
    <property type="taxonomic scope" value="Eukaryota"/>
</dbReference>
<keyword evidence="3 6" id="KW-0812">Transmembrane</keyword>
<evidence type="ECO:0000313" key="8">
    <source>
        <dbReference type="Proteomes" id="UP000006671"/>
    </source>
</evidence>
<dbReference type="FunCoup" id="D2UX08">
    <property type="interactions" value="82"/>
</dbReference>
<dbReference type="InterPro" id="IPR036259">
    <property type="entry name" value="MFS_trans_sf"/>
</dbReference>
<dbReference type="KEGG" id="ngr:NAEGRDRAFT_28984"/>
<proteinExistence type="predicted"/>
<feature type="transmembrane region" description="Helical" evidence="6">
    <location>
        <begin position="407"/>
        <end position="427"/>
    </location>
</feature>
<dbReference type="OMA" id="SQAFAMF"/>
<dbReference type="Proteomes" id="UP000006671">
    <property type="component" value="Unassembled WGS sequence"/>
</dbReference>
<dbReference type="Pfam" id="PF07690">
    <property type="entry name" value="MFS_1"/>
    <property type="match status" value="1"/>
</dbReference>
<feature type="transmembrane region" description="Helical" evidence="6">
    <location>
        <begin position="178"/>
        <end position="198"/>
    </location>
</feature>
<keyword evidence="5 6" id="KW-0472">Membrane</keyword>
<evidence type="ECO:0000256" key="4">
    <source>
        <dbReference type="ARBA" id="ARBA00022989"/>
    </source>
</evidence>
<dbReference type="CDD" id="cd17313">
    <property type="entry name" value="MFS_SLC45_SUC"/>
    <property type="match status" value="1"/>
</dbReference>
<feature type="transmembrane region" description="Helical" evidence="6">
    <location>
        <begin position="317"/>
        <end position="335"/>
    </location>
</feature>
<keyword evidence="2" id="KW-0813">Transport</keyword>
<accession>D2UX08</accession>
<feature type="transmembrane region" description="Helical" evidence="6">
    <location>
        <begin position="287"/>
        <end position="305"/>
    </location>
</feature>
<name>D2UX08_NAEGR</name>
<dbReference type="PANTHER" id="PTHR19432:SF35">
    <property type="entry name" value="SOLUTE CARRIER FAMILY 45 MEMBER 3 ISOFORM X1"/>
    <property type="match status" value="1"/>
</dbReference>
<dbReference type="InParanoid" id="D2UX08"/>
<feature type="transmembrane region" description="Helical" evidence="6">
    <location>
        <begin position="24"/>
        <end position="48"/>
    </location>
</feature>
<dbReference type="AlphaFoldDB" id="D2UX08"/>
<evidence type="ECO:0000256" key="1">
    <source>
        <dbReference type="ARBA" id="ARBA00004141"/>
    </source>
</evidence>
<keyword evidence="8" id="KW-1185">Reference proteome</keyword>
<keyword evidence="4 6" id="KW-1133">Transmembrane helix</keyword>
<evidence type="ECO:0000256" key="2">
    <source>
        <dbReference type="ARBA" id="ARBA00022448"/>
    </source>
</evidence>
<sequence>MQLCWSLQISQLTPHILEMNFPKIWITLVWLCGPLSGIIVQPIVGVWSDRCKSSLGRRRPFILVGSIFMVLSLCFIVNCLDLGYLLGDTIDNTTWSLTFTIIGFWILDISLNTLQGPARALVADIAVQRKQDSANAFFTFWVGLGNVIGYGSSFIDFSEYIPMYATPLCNKTCVNMKVSFYFSSIVIIISCIGTLIFAKEQSLDDDMNLRNRLKKWFCNPNPIVRLAKYIYKLPRTMKVLCIYQFFSWIGWFSFLVYITDWVGESVFRGNPDPQHPAYQLYETGVRFGSFGLAGFSIVSMIFSPFIPRISKRYGSKVLLFIAQVILSLLLLMTFFVKNKYWAIVLISCFGVPYSISNTLPFTLCSTSADDFNKGTYMGILNVFIVVPQLIMSVFNPVIVYVFDGNTVATLVGGSIASLFSSVIVWFVRIPKIRKKKRRNNNTN</sequence>
<protein>
    <submittedName>
        <fullName evidence="7">Predicted protein</fullName>
    </submittedName>
</protein>
<dbReference type="EMBL" id="GG738845">
    <property type="protein sequence ID" value="EFC50542.1"/>
    <property type="molecule type" value="Genomic_DNA"/>
</dbReference>
<dbReference type="InterPro" id="IPR011701">
    <property type="entry name" value="MFS"/>
</dbReference>
<feature type="transmembrane region" description="Helical" evidence="6">
    <location>
        <begin position="239"/>
        <end position="258"/>
    </location>
</feature>
<dbReference type="OrthoDB" id="28755at2759"/>
<dbReference type="RefSeq" id="XP_002683286.1">
    <property type="nucleotide sequence ID" value="XM_002683240.1"/>
</dbReference>
<evidence type="ECO:0000256" key="5">
    <source>
        <dbReference type="ARBA" id="ARBA00023136"/>
    </source>
</evidence>
<evidence type="ECO:0000313" key="7">
    <source>
        <dbReference type="EMBL" id="EFC50542.1"/>
    </source>
</evidence>
<organism evidence="8">
    <name type="scientific">Naegleria gruberi</name>
    <name type="common">Amoeba</name>
    <dbReference type="NCBI Taxonomy" id="5762"/>
    <lineage>
        <taxon>Eukaryota</taxon>
        <taxon>Discoba</taxon>
        <taxon>Heterolobosea</taxon>
        <taxon>Tetramitia</taxon>
        <taxon>Eutetramitia</taxon>
        <taxon>Vahlkampfiidae</taxon>
        <taxon>Naegleria</taxon>
    </lineage>
</organism>
<comment type="subcellular location">
    <subcellularLocation>
        <location evidence="1">Membrane</location>
        <topology evidence="1">Multi-pass membrane protein</topology>
    </subcellularLocation>
</comment>
<feature type="transmembrane region" description="Helical" evidence="6">
    <location>
        <begin position="60"/>
        <end position="87"/>
    </location>
</feature>
<dbReference type="GO" id="GO:0008506">
    <property type="term" value="F:sucrose:proton symporter activity"/>
    <property type="evidence" value="ECO:0007669"/>
    <property type="project" value="TreeGrafter"/>
</dbReference>
<dbReference type="PANTHER" id="PTHR19432">
    <property type="entry name" value="SUGAR TRANSPORTER"/>
    <property type="match status" value="1"/>
</dbReference>
<evidence type="ECO:0000256" key="6">
    <source>
        <dbReference type="SAM" id="Phobius"/>
    </source>
</evidence>
<feature type="transmembrane region" description="Helical" evidence="6">
    <location>
        <begin position="135"/>
        <end position="158"/>
    </location>
</feature>
<feature type="transmembrane region" description="Helical" evidence="6">
    <location>
        <begin position="341"/>
        <end position="364"/>
    </location>
</feature>
<feature type="transmembrane region" description="Helical" evidence="6">
    <location>
        <begin position="93"/>
        <end position="114"/>
    </location>
</feature>
<dbReference type="Gene3D" id="1.20.1250.20">
    <property type="entry name" value="MFS general substrate transporter like domains"/>
    <property type="match status" value="2"/>
</dbReference>
<evidence type="ECO:0000256" key="3">
    <source>
        <dbReference type="ARBA" id="ARBA00022692"/>
    </source>
</evidence>
<reference evidence="7 8" key="1">
    <citation type="journal article" date="2010" name="Cell">
        <title>The genome of Naegleria gruberi illuminates early eukaryotic versatility.</title>
        <authorList>
            <person name="Fritz-Laylin L.K."/>
            <person name="Prochnik S.E."/>
            <person name="Ginger M.L."/>
            <person name="Dacks J.B."/>
            <person name="Carpenter M.L."/>
            <person name="Field M.C."/>
            <person name="Kuo A."/>
            <person name="Paredez A."/>
            <person name="Chapman J."/>
            <person name="Pham J."/>
            <person name="Shu S."/>
            <person name="Neupane R."/>
            <person name="Cipriano M."/>
            <person name="Mancuso J."/>
            <person name="Tu H."/>
            <person name="Salamov A."/>
            <person name="Lindquist E."/>
            <person name="Shapiro H."/>
            <person name="Lucas S."/>
            <person name="Grigoriev I.V."/>
            <person name="Cande W.Z."/>
            <person name="Fulton C."/>
            <person name="Rokhsar D.S."/>
            <person name="Dawson S.C."/>
        </authorList>
    </citation>
    <scope>NUCLEOTIDE SEQUENCE [LARGE SCALE GENOMIC DNA]</scope>
    <source>
        <strain evidence="7 8">NEG-M</strain>
    </source>
</reference>
<dbReference type="SUPFAM" id="SSF103473">
    <property type="entry name" value="MFS general substrate transporter"/>
    <property type="match status" value="1"/>
</dbReference>
<dbReference type="GeneID" id="8864000"/>
<dbReference type="VEuPathDB" id="AmoebaDB:NAEGRDRAFT_28984"/>
<dbReference type="GO" id="GO:0016020">
    <property type="term" value="C:membrane"/>
    <property type="evidence" value="ECO:0007669"/>
    <property type="project" value="UniProtKB-SubCell"/>
</dbReference>
<gene>
    <name evidence="7" type="ORF">NAEGRDRAFT_28984</name>
</gene>
<dbReference type="STRING" id="5762.D2UX08"/>
<feature type="transmembrane region" description="Helical" evidence="6">
    <location>
        <begin position="376"/>
        <end position="401"/>
    </location>
</feature>